<organism evidence="3 4">
    <name type="scientific">Leishmania major</name>
    <dbReference type="NCBI Taxonomy" id="5664"/>
    <lineage>
        <taxon>Eukaryota</taxon>
        <taxon>Discoba</taxon>
        <taxon>Euglenozoa</taxon>
        <taxon>Kinetoplastea</taxon>
        <taxon>Metakinetoplastina</taxon>
        <taxon>Trypanosomatida</taxon>
        <taxon>Trypanosomatidae</taxon>
        <taxon>Leishmaniinae</taxon>
        <taxon>Leishmania</taxon>
    </lineage>
</organism>
<keyword evidence="2" id="KW-0812">Transmembrane</keyword>
<evidence type="ECO:0000256" key="2">
    <source>
        <dbReference type="SAM" id="Phobius"/>
    </source>
</evidence>
<dbReference type="EMBL" id="FR796430">
    <property type="protein sequence ID" value="CAJ08085.1"/>
    <property type="molecule type" value="Genomic_DNA"/>
</dbReference>
<dbReference type="GeneID" id="5655146"/>
<keyword evidence="2" id="KW-0472">Membrane</keyword>
<keyword evidence="4" id="KW-1185">Reference proteome</keyword>
<dbReference type="OMA" id="EMASGCD"/>
<feature type="transmembrane region" description="Helical" evidence="2">
    <location>
        <begin position="40"/>
        <end position="60"/>
    </location>
</feature>
<reference evidence="3 4" key="2">
    <citation type="journal article" date="2011" name="Genome Res.">
        <title>Chromosome and gene copy number variation allow major structural change between species and strains of Leishmania.</title>
        <authorList>
            <person name="Rogers M.B."/>
            <person name="Hilley J.D."/>
            <person name="Dickens N.J."/>
            <person name="Wilkes J."/>
            <person name="Bates P.A."/>
            <person name="Depledge D.P."/>
            <person name="Harris D."/>
            <person name="Her Y."/>
            <person name="Herzyk P."/>
            <person name="Imamura H."/>
            <person name="Otto T.D."/>
            <person name="Sanders M."/>
            <person name="Seeger K."/>
            <person name="Dujardin J.C."/>
            <person name="Berriman M."/>
            <person name="Smith D.F."/>
            <person name="Hertz-Fowler C."/>
            <person name="Mottram J.C."/>
        </authorList>
    </citation>
    <scope>NUCLEOTIDE SEQUENCE [LARGE SCALE GENOMIC DNA]</scope>
    <source>
        <strain evidence="4">MHOM/IL/81/Friedlin</strain>
    </source>
</reference>
<evidence type="ECO:0000313" key="3">
    <source>
        <dbReference type="EMBL" id="CAJ08085.1"/>
    </source>
</evidence>
<sequence>MPSMSKLVPATASEIAAIVSPASATTTTAAPVLVNLRLNIITAVLILGVSLVLALVYTLWKLLPRIRSGELSFSKLEFDWRAELLNQMPKKEKVRRAAEKARREEEMASGCDRDKNEGHVQYAAMQPRVEVGEGDAAAARSQRSGQRHGEADESVAVTMPRE</sequence>
<feature type="region of interest" description="Disordered" evidence="1">
    <location>
        <begin position="91"/>
        <end position="162"/>
    </location>
</feature>
<accession>Q4Q2I0</accession>
<dbReference type="VEuPathDB" id="TriTrypDB:LMJFC_340047000"/>
<name>Q4Q2I0_LEIMA</name>
<dbReference type="eggNOG" id="ENOG502SPV0">
    <property type="taxonomic scope" value="Eukaryota"/>
</dbReference>
<gene>
    <name evidence="3" type="ORF">LMJF_34_3640</name>
</gene>
<keyword evidence="2" id="KW-1133">Transmembrane helix</keyword>
<feature type="compositionally biased region" description="Basic and acidic residues" evidence="1">
    <location>
        <begin position="91"/>
        <end position="118"/>
    </location>
</feature>
<evidence type="ECO:0000256" key="1">
    <source>
        <dbReference type="SAM" id="MobiDB-lite"/>
    </source>
</evidence>
<proteinExistence type="predicted"/>
<dbReference type="KEGG" id="lma:LMJF_34_3640"/>
<protein>
    <submittedName>
        <fullName evidence="3">Uncharacterized protein</fullName>
    </submittedName>
</protein>
<dbReference type="HOGENOM" id="CLU_1638629_0_0_1"/>
<reference evidence="3 4" key="1">
    <citation type="journal article" date="2005" name="Science">
        <title>The genome of the kinetoplastid parasite, Leishmania major.</title>
        <authorList>
            <person name="Ivens A.C."/>
            <person name="Peacock C.S."/>
            <person name="Worthey E.A."/>
            <person name="Murphy L."/>
            <person name="Aggarwal G."/>
            <person name="Berriman M."/>
            <person name="Sisk E."/>
            <person name="Rajandream M.A."/>
            <person name="Adlem E."/>
            <person name="Aert R."/>
            <person name="Anupama A."/>
            <person name="Apostolou Z."/>
            <person name="Attipoe P."/>
            <person name="Bason N."/>
            <person name="Bauser C."/>
            <person name="Beck A."/>
            <person name="Beverley S.M."/>
            <person name="Bianchettin G."/>
            <person name="Borzym K."/>
            <person name="Bothe G."/>
            <person name="Bruschi C.V."/>
            <person name="Collins M."/>
            <person name="Cadag E."/>
            <person name="Ciarloni L."/>
            <person name="Clayton C."/>
            <person name="Coulson R.M."/>
            <person name="Cronin A."/>
            <person name="Cruz A.K."/>
            <person name="Davies R.M."/>
            <person name="De Gaudenzi J."/>
            <person name="Dobson D.E."/>
            <person name="Duesterhoeft A."/>
            <person name="Fazelina G."/>
            <person name="Fosker N."/>
            <person name="Frasch A.C."/>
            <person name="Fraser A."/>
            <person name="Fuchs M."/>
            <person name="Gabel C."/>
            <person name="Goble A."/>
            <person name="Goffeau A."/>
            <person name="Harris D."/>
            <person name="Hertz-Fowler C."/>
            <person name="Hilbert H."/>
            <person name="Horn D."/>
            <person name="Huang Y."/>
            <person name="Klages S."/>
            <person name="Knights A."/>
            <person name="Kube M."/>
            <person name="Larke N."/>
            <person name="Litvin L."/>
            <person name="Lord A."/>
            <person name="Louie T."/>
            <person name="Marra M."/>
            <person name="Masuy D."/>
            <person name="Matthews K."/>
            <person name="Michaeli S."/>
            <person name="Mottram J.C."/>
            <person name="Muller-Auer S."/>
            <person name="Munden H."/>
            <person name="Nelson S."/>
            <person name="Norbertczak H."/>
            <person name="Oliver K."/>
            <person name="O'neil S."/>
            <person name="Pentony M."/>
            <person name="Pohl T.M."/>
            <person name="Price C."/>
            <person name="Purnelle B."/>
            <person name="Quail M.A."/>
            <person name="Rabbinowitsch E."/>
            <person name="Reinhardt R."/>
            <person name="Rieger M."/>
            <person name="Rinta J."/>
            <person name="Robben J."/>
            <person name="Robertson L."/>
            <person name="Ruiz J.C."/>
            <person name="Rutter S."/>
            <person name="Saunders D."/>
            <person name="Schafer M."/>
            <person name="Schein J."/>
            <person name="Schwartz D.C."/>
            <person name="Seeger K."/>
            <person name="Seyler A."/>
            <person name="Sharp S."/>
            <person name="Shin H."/>
            <person name="Sivam D."/>
            <person name="Squares R."/>
            <person name="Squares S."/>
            <person name="Tosato V."/>
            <person name="Vogt C."/>
            <person name="Volckaert G."/>
            <person name="Wambutt R."/>
            <person name="Warren T."/>
            <person name="Wedler H."/>
            <person name="Woodward J."/>
            <person name="Zhou S."/>
            <person name="Zimmermann W."/>
            <person name="Smith D.F."/>
            <person name="Blackwell J.M."/>
            <person name="Stuart K.D."/>
            <person name="Barrell B."/>
            <person name="Myler P.J."/>
        </authorList>
    </citation>
    <scope>NUCLEOTIDE SEQUENCE [LARGE SCALE GENOMIC DNA]</scope>
    <source>
        <strain evidence="4">MHOM/IL/81/Friedlin</strain>
    </source>
</reference>
<dbReference type="InParanoid" id="Q4Q2I0"/>
<evidence type="ECO:0000313" key="4">
    <source>
        <dbReference type="Proteomes" id="UP000000542"/>
    </source>
</evidence>
<dbReference type="Proteomes" id="UP000000542">
    <property type="component" value="Chromosome 34"/>
</dbReference>
<dbReference type="VEuPathDB" id="TriTrypDB:LmjF.34.3640"/>
<dbReference type="VEuPathDB" id="TriTrypDB:LMJSD75_340043000"/>
<dbReference type="AlphaFoldDB" id="Q4Q2I0"/>
<dbReference type="VEuPathDB" id="TriTrypDB:LMJLV39_340042600"/>
<dbReference type="RefSeq" id="XP_001686468.1">
    <property type="nucleotide sequence ID" value="XM_001686416.1"/>
</dbReference>